<comment type="caution">
    <text evidence="2">The sequence shown here is derived from an EMBL/GenBank/DDBJ whole genome shotgun (WGS) entry which is preliminary data.</text>
</comment>
<feature type="non-terminal residue" evidence="2">
    <location>
        <position position="50"/>
    </location>
</feature>
<protein>
    <submittedName>
        <fullName evidence="2">Calcium-binding protein</fullName>
    </submittedName>
</protein>
<sequence>MMQDSLDLTTLIFLGLAVFVIWKLRAVLGQKTGSERPPFNPLARREQPPA</sequence>
<name>A0A0J6SM68_9HYPH</name>
<dbReference type="Proteomes" id="UP000035955">
    <property type="component" value="Unassembled WGS sequence"/>
</dbReference>
<accession>A0A0J6SM68</accession>
<organism evidence="2 3">
    <name type="scientific">Methylobacterium variabile</name>
    <dbReference type="NCBI Taxonomy" id="298794"/>
    <lineage>
        <taxon>Bacteria</taxon>
        <taxon>Pseudomonadati</taxon>
        <taxon>Pseudomonadota</taxon>
        <taxon>Alphaproteobacteria</taxon>
        <taxon>Hyphomicrobiales</taxon>
        <taxon>Methylobacteriaceae</taxon>
        <taxon>Methylobacterium</taxon>
    </lineage>
</organism>
<dbReference type="EMBL" id="LABY01000131">
    <property type="protein sequence ID" value="KMO34727.1"/>
    <property type="molecule type" value="Genomic_DNA"/>
</dbReference>
<dbReference type="AlphaFoldDB" id="A0A0J6SM68"/>
<evidence type="ECO:0000313" key="3">
    <source>
        <dbReference type="Proteomes" id="UP000035955"/>
    </source>
</evidence>
<proteinExistence type="predicted"/>
<feature type="region of interest" description="Disordered" evidence="1">
    <location>
        <begin position="31"/>
        <end position="50"/>
    </location>
</feature>
<gene>
    <name evidence="2" type="ORF">VQ02_18710</name>
</gene>
<reference evidence="2 3" key="1">
    <citation type="submission" date="2015-03" db="EMBL/GenBank/DDBJ databases">
        <title>Genome sequencing of Methylobacterium variabile DSM 16961.</title>
        <authorList>
            <person name="Chaudhry V."/>
            <person name="Patil P.B."/>
        </authorList>
    </citation>
    <scope>NUCLEOTIDE SEQUENCE [LARGE SCALE GENOMIC DNA]</scope>
    <source>
        <strain evidence="2 3">DSM 16961</strain>
    </source>
</reference>
<evidence type="ECO:0000313" key="2">
    <source>
        <dbReference type="EMBL" id="KMO34727.1"/>
    </source>
</evidence>
<keyword evidence="3" id="KW-1185">Reference proteome</keyword>
<evidence type="ECO:0000256" key="1">
    <source>
        <dbReference type="SAM" id="MobiDB-lite"/>
    </source>
</evidence>